<keyword evidence="2" id="KW-1133">Transmembrane helix</keyword>
<evidence type="ECO:0000256" key="2">
    <source>
        <dbReference type="SAM" id="Phobius"/>
    </source>
</evidence>
<dbReference type="InterPro" id="IPR052534">
    <property type="entry name" value="Extracell_DNA_Util/SecSys_Comp"/>
</dbReference>
<dbReference type="Pfam" id="PF05137">
    <property type="entry name" value="PilN"/>
    <property type="match status" value="1"/>
</dbReference>
<keyword evidence="2" id="KW-0472">Membrane</keyword>
<dbReference type="PANTHER" id="PTHR40278:SF2">
    <property type="entry name" value="TYPE IV PILUS INNER MEMBRANE COMPONENT PILN"/>
    <property type="match status" value="1"/>
</dbReference>
<dbReference type="GO" id="GO:0043107">
    <property type="term" value="P:type IV pilus-dependent motility"/>
    <property type="evidence" value="ECO:0007669"/>
    <property type="project" value="TreeGrafter"/>
</dbReference>
<name>A0A845U7I8_9PROT</name>
<gene>
    <name evidence="3" type="ORF">GL267_03815</name>
</gene>
<evidence type="ECO:0000313" key="3">
    <source>
        <dbReference type="EMBL" id="NDU41801.1"/>
    </source>
</evidence>
<proteinExistence type="predicted"/>
<feature type="transmembrane region" description="Helical" evidence="2">
    <location>
        <begin position="20"/>
        <end position="43"/>
    </location>
</feature>
<evidence type="ECO:0000256" key="1">
    <source>
        <dbReference type="SAM" id="MobiDB-lite"/>
    </source>
</evidence>
<sequence length="197" mass="22156">MIRINLLPYREARRAQRSQLLVLAFVGILLLAVLLYYGVYSIFSARVADERGKVQYLQRVTTQLDQKIASIADLRKKRDELFSREGIITDLQNKRDMVVHLFNTLARVTPDGVFLTHLRQTGNAITVDGYAQANDQVAAFMRNIEASRIFEKPELNIISKSKLNNEDVGQFTLQMSIRPPTAPAQSGIPAPSKGTQP</sequence>
<dbReference type="AlphaFoldDB" id="A0A845U7I8"/>
<dbReference type="EMBL" id="WNJL01000015">
    <property type="protein sequence ID" value="NDU41801.1"/>
    <property type="molecule type" value="Genomic_DNA"/>
</dbReference>
<organism evidence="3">
    <name type="scientific">Acidithiobacillus ferrianus</name>
    <dbReference type="NCBI Taxonomy" id="2678518"/>
    <lineage>
        <taxon>Bacteria</taxon>
        <taxon>Pseudomonadati</taxon>
        <taxon>Pseudomonadota</taxon>
        <taxon>Acidithiobacillia</taxon>
        <taxon>Acidithiobacillales</taxon>
        <taxon>Acidithiobacillaceae</taxon>
        <taxon>Acidithiobacillus</taxon>
    </lineage>
</organism>
<dbReference type="InterPro" id="IPR007813">
    <property type="entry name" value="PilN"/>
</dbReference>
<comment type="caution">
    <text evidence="3">The sequence shown here is derived from an EMBL/GenBank/DDBJ whole genome shotgun (WGS) entry which is preliminary data.</text>
</comment>
<accession>A0A845U7I8</accession>
<feature type="region of interest" description="Disordered" evidence="1">
    <location>
        <begin position="178"/>
        <end position="197"/>
    </location>
</feature>
<reference evidence="3" key="1">
    <citation type="submission" date="2019-11" db="EMBL/GenBank/DDBJ databases">
        <title>Acidithiobacillus ferrianus sp. nov.: a facultatively anaerobic and extremely acidophilic chemolithoautotroph.</title>
        <authorList>
            <person name="Norris P.R."/>
            <person name="Falagan C."/>
            <person name="Moya-Beltran A."/>
            <person name="Castro M."/>
            <person name="Quatrini R."/>
            <person name="Johnson D.B."/>
        </authorList>
    </citation>
    <scope>NUCLEOTIDE SEQUENCE [LARGE SCALE GENOMIC DNA]</scope>
    <source>
        <strain evidence="3">MG</strain>
    </source>
</reference>
<dbReference type="GO" id="GO:0043683">
    <property type="term" value="P:type IV pilus assembly"/>
    <property type="evidence" value="ECO:0007669"/>
    <property type="project" value="TreeGrafter"/>
</dbReference>
<keyword evidence="2" id="KW-0812">Transmembrane</keyword>
<protein>
    <submittedName>
        <fullName evidence="3">Pilus assembly protein PilN</fullName>
    </submittedName>
</protein>
<dbReference type="RefSeq" id="WP_163096716.1">
    <property type="nucleotide sequence ID" value="NZ_CP127523.1"/>
</dbReference>
<dbReference type="PANTHER" id="PTHR40278">
    <property type="entry name" value="DNA UTILIZATION PROTEIN HOFN"/>
    <property type="match status" value="1"/>
</dbReference>